<evidence type="ECO:0000256" key="2">
    <source>
        <dbReference type="ARBA" id="ARBA00008835"/>
    </source>
</evidence>
<accession>A0A840VCY8</accession>
<feature type="transmembrane region" description="Helical" evidence="7">
    <location>
        <begin position="281"/>
        <end position="301"/>
    </location>
</feature>
<keyword evidence="5 7" id="KW-1133">Transmembrane helix</keyword>
<dbReference type="PIRSF" id="PIRSF005419">
    <property type="entry name" value="FlhA"/>
    <property type="match status" value="1"/>
</dbReference>
<dbReference type="GO" id="GO:0044780">
    <property type="term" value="P:bacterial-type flagellum assembly"/>
    <property type="evidence" value="ECO:0007669"/>
    <property type="project" value="TreeGrafter"/>
</dbReference>
<keyword evidence="9" id="KW-1185">Reference proteome</keyword>
<dbReference type="AlphaFoldDB" id="A0A840VCY8"/>
<gene>
    <name evidence="8" type="ORF">HNP71_002013</name>
</gene>
<dbReference type="InterPro" id="IPR042193">
    <property type="entry name" value="FHIPEP_3"/>
</dbReference>
<evidence type="ECO:0000256" key="1">
    <source>
        <dbReference type="ARBA" id="ARBA00004651"/>
    </source>
</evidence>
<dbReference type="InterPro" id="IPR001712">
    <property type="entry name" value="T3SS_FHIPEP"/>
</dbReference>
<dbReference type="Gene3D" id="3.40.50.12790">
    <property type="entry name" value="FHIPEP family, domain 4"/>
    <property type="match status" value="1"/>
</dbReference>
<evidence type="ECO:0000256" key="4">
    <source>
        <dbReference type="ARBA" id="ARBA00022692"/>
    </source>
</evidence>
<dbReference type="InterPro" id="IPR042194">
    <property type="entry name" value="FHIPEP_1"/>
</dbReference>
<keyword evidence="6 7" id="KW-0472">Membrane</keyword>
<feature type="transmembrane region" description="Helical" evidence="7">
    <location>
        <begin position="113"/>
        <end position="136"/>
    </location>
</feature>
<comment type="similarity">
    <text evidence="2">Belongs to the FHIPEP (flagella/HR/invasion proteins export pore) family.</text>
</comment>
<feature type="transmembrane region" description="Helical" evidence="7">
    <location>
        <begin position="247"/>
        <end position="269"/>
    </location>
</feature>
<dbReference type="PANTHER" id="PTHR30161:SF1">
    <property type="entry name" value="FLAGELLAR BIOSYNTHESIS PROTEIN FLHA-RELATED"/>
    <property type="match status" value="1"/>
</dbReference>
<feature type="transmembrane region" description="Helical" evidence="7">
    <location>
        <begin position="40"/>
        <end position="61"/>
    </location>
</feature>
<dbReference type="Pfam" id="PF00771">
    <property type="entry name" value="FHIPEP"/>
    <property type="match status" value="1"/>
</dbReference>
<evidence type="ECO:0000313" key="8">
    <source>
        <dbReference type="EMBL" id="MBB5373748.1"/>
    </source>
</evidence>
<sequence>MAEAAALPRPGALSLTQLSGPIVILLVLVMLVMPLPPACISFLFALNISAGLVILGASLYIPSPAEFSSFPSVLLATTLMRLALNVATARAILLNGYAGPGAAGKVIESFGQFAVGGNYVVGGIIFVILIIINFVVVTKGASRVAEVSARFMLDSLPGRQMAIDAEINAGILSPQAAERRRDMLRREADFFGAMDGASKFVRGDVVAAMIILVVNMLGGLIIGTLQYGLPLADAARTYTLLTVGDGLAAQIPSLTISVAAGLVVTRVATGEDIGGQIKSQLSKYPQALAIAAGLTGAIGLIPEMAHIPFLVLAAAMGTAAWRLSRAANASEAATEAGKVAGAEGKPAEPKVDSLVDVTGVDPLGMNIGFALTPLVGAGEGRLLNRLTAVRQRYGRAMGFLVPAVHIRDSSELSAHGYRFTLRGAAIGGGEAWPGQWLAIEGPMVAEKLTVGRAVKDPAFGQAAVWIPQGAIPAAEELGYTVVDAPSAIATHFAEILKRHGAELLGRPQVEGLMTRLAETTPRLAEDLRTNLSIGLVRQVLQGLLAEEVPIRDFERIAEALVESADGGVKDPEKLLAATRLRLGRFIVSQLVGTESTLRVAVLPPKLEELVGKSLRTAKDGGIGAEVEAETAQHLRDAAVQAARTMRAKGAKPVLVVQAAMRRAVARTVPGIIPVIALEEIPETTPLQVITTAEPGAANA</sequence>
<proteinExistence type="inferred from homology"/>
<dbReference type="InterPro" id="IPR042196">
    <property type="entry name" value="FHIPEP_4"/>
</dbReference>
<feature type="transmembrane region" description="Helical" evidence="7">
    <location>
        <begin position="12"/>
        <end position="34"/>
    </location>
</feature>
<keyword evidence="3" id="KW-1003">Cell membrane</keyword>
<dbReference type="PRINTS" id="PR00949">
    <property type="entry name" value="TYPE3IMAPROT"/>
</dbReference>
<dbReference type="PANTHER" id="PTHR30161">
    <property type="entry name" value="FLAGELLAR EXPORT PROTEIN, MEMBRANE FLHA SUBUNIT-RELATED"/>
    <property type="match status" value="1"/>
</dbReference>
<organism evidence="8 9">
    <name type="scientific">Acidocella aromatica</name>
    <dbReference type="NCBI Taxonomy" id="1303579"/>
    <lineage>
        <taxon>Bacteria</taxon>
        <taxon>Pseudomonadati</taxon>
        <taxon>Pseudomonadota</taxon>
        <taxon>Alphaproteobacteria</taxon>
        <taxon>Acetobacterales</taxon>
        <taxon>Acidocellaceae</taxon>
        <taxon>Acidocella</taxon>
    </lineage>
</organism>
<keyword evidence="8" id="KW-0966">Cell projection</keyword>
<comment type="subcellular location">
    <subcellularLocation>
        <location evidence="1">Cell membrane</location>
        <topology evidence="1">Multi-pass membrane protein</topology>
    </subcellularLocation>
</comment>
<evidence type="ECO:0000313" key="9">
    <source>
        <dbReference type="Proteomes" id="UP000553706"/>
    </source>
</evidence>
<dbReference type="RefSeq" id="WP_183266768.1">
    <property type="nucleotide sequence ID" value="NZ_JACHFJ010000009.1"/>
</dbReference>
<protein>
    <submittedName>
        <fullName evidence="8">Flagellar biosynthesis protein FlhA</fullName>
    </submittedName>
</protein>
<keyword evidence="8" id="KW-0282">Flagellum</keyword>
<dbReference type="GO" id="GO:0005886">
    <property type="term" value="C:plasma membrane"/>
    <property type="evidence" value="ECO:0007669"/>
    <property type="project" value="UniProtKB-SubCell"/>
</dbReference>
<evidence type="ECO:0000256" key="7">
    <source>
        <dbReference type="SAM" id="Phobius"/>
    </source>
</evidence>
<evidence type="ECO:0000256" key="6">
    <source>
        <dbReference type="ARBA" id="ARBA00023136"/>
    </source>
</evidence>
<keyword evidence="8" id="KW-0969">Cilium</keyword>
<dbReference type="Gene3D" id="3.40.30.60">
    <property type="entry name" value="FHIPEP family, domain 1"/>
    <property type="match status" value="1"/>
</dbReference>
<reference evidence="8 9" key="1">
    <citation type="submission" date="2020-08" db="EMBL/GenBank/DDBJ databases">
        <title>Genomic Encyclopedia of Type Strains, Phase IV (KMG-IV): sequencing the most valuable type-strain genomes for metagenomic binning, comparative biology and taxonomic classification.</title>
        <authorList>
            <person name="Goeker M."/>
        </authorList>
    </citation>
    <scope>NUCLEOTIDE SEQUENCE [LARGE SCALE GENOMIC DNA]</scope>
    <source>
        <strain evidence="8 9">DSM 27026</strain>
    </source>
</reference>
<evidence type="ECO:0000256" key="3">
    <source>
        <dbReference type="ARBA" id="ARBA00022475"/>
    </source>
</evidence>
<dbReference type="Gene3D" id="1.10.8.540">
    <property type="entry name" value="FHIPEP family, domain 3"/>
    <property type="match status" value="1"/>
</dbReference>
<evidence type="ECO:0000256" key="5">
    <source>
        <dbReference type="ARBA" id="ARBA00022989"/>
    </source>
</evidence>
<keyword evidence="4 7" id="KW-0812">Transmembrane</keyword>
<comment type="caution">
    <text evidence="8">The sequence shown here is derived from an EMBL/GenBank/DDBJ whole genome shotgun (WGS) entry which is preliminary data.</text>
</comment>
<name>A0A840VCY8_9PROT</name>
<dbReference type="EMBL" id="JACHFJ010000009">
    <property type="protein sequence ID" value="MBB5373748.1"/>
    <property type="molecule type" value="Genomic_DNA"/>
</dbReference>
<feature type="transmembrane region" description="Helical" evidence="7">
    <location>
        <begin position="205"/>
        <end position="227"/>
    </location>
</feature>
<dbReference type="GO" id="GO:0009306">
    <property type="term" value="P:protein secretion"/>
    <property type="evidence" value="ECO:0007669"/>
    <property type="project" value="InterPro"/>
</dbReference>
<dbReference type="Proteomes" id="UP000553706">
    <property type="component" value="Unassembled WGS sequence"/>
</dbReference>